<keyword evidence="1" id="KW-0812">Transmembrane</keyword>
<comment type="caution">
    <text evidence="2">The sequence shown here is derived from an EMBL/GenBank/DDBJ whole genome shotgun (WGS) entry which is preliminary data.</text>
</comment>
<dbReference type="AlphaFoldDB" id="A0AB73H1I7"/>
<gene>
    <name evidence="2" type="ORF">FHR65_003806</name>
</gene>
<keyword evidence="1" id="KW-1133">Transmembrane helix</keyword>
<dbReference type="EMBL" id="JACIIQ010000020">
    <property type="protein sequence ID" value="MBB5672210.1"/>
    <property type="molecule type" value="Genomic_DNA"/>
</dbReference>
<feature type="transmembrane region" description="Helical" evidence="1">
    <location>
        <begin position="21"/>
        <end position="43"/>
    </location>
</feature>
<evidence type="ECO:0000256" key="1">
    <source>
        <dbReference type="SAM" id="Phobius"/>
    </source>
</evidence>
<keyword evidence="1" id="KW-0472">Membrane</keyword>
<accession>A0AB73H1I7</accession>
<reference evidence="2" key="1">
    <citation type="submission" date="2020-08" db="EMBL/GenBank/DDBJ databases">
        <title>Studying the diversity of plant-associated saprophytic bacteria and their role in host health and plant-pathogen interactions.</title>
        <authorList>
            <person name="Potnis N."/>
        </authorList>
    </citation>
    <scope>NUCLEOTIDE SEQUENCE</scope>
    <source>
        <strain evidence="2">F21</strain>
    </source>
</reference>
<protein>
    <recommendedName>
        <fullName evidence="3">DUF4175 domain-containing protein</fullName>
    </recommendedName>
</protein>
<evidence type="ECO:0000313" key="2">
    <source>
        <dbReference type="EMBL" id="MBB5672210.1"/>
    </source>
</evidence>
<feature type="transmembrane region" description="Helical" evidence="1">
    <location>
        <begin position="55"/>
        <end position="77"/>
    </location>
</feature>
<evidence type="ECO:0008006" key="3">
    <source>
        <dbReference type="Google" id="ProtNLM"/>
    </source>
</evidence>
<dbReference type="RefSeq" id="WP_184578502.1">
    <property type="nucleotide sequence ID" value="NZ_JACIIQ010000020.1"/>
</dbReference>
<proteinExistence type="predicted"/>
<sequence>MDERKFLSALLARMDRPNPRLLATRWPLVLLNLAFLAFFLLVFQIAQGYTVHPVALALGSLSLGLVGAWVGYAVCWARQWPLVRGHLDRQSLRARLDELKPKKVNQSDAAP</sequence>
<dbReference type="Proteomes" id="UP000528595">
    <property type="component" value="Unassembled WGS sequence"/>
</dbReference>
<organism evidence="2">
    <name type="scientific">Xanthomonas arboricola</name>
    <dbReference type="NCBI Taxonomy" id="56448"/>
    <lineage>
        <taxon>Bacteria</taxon>
        <taxon>Pseudomonadati</taxon>
        <taxon>Pseudomonadota</taxon>
        <taxon>Gammaproteobacteria</taxon>
        <taxon>Lysobacterales</taxon>
        <taxon>Lysobacteraceae</taxon>
        <taxon>Xanthomonas</taxon>
    </lineage>
</organism>
<name>A0AB73H1I7_9XANT</name>